<feature type="region of interest" description="Disordered" evidence="2">
    <location>
        <begin position="1489"/>
        <end position="1525"/>
    </location>
</feature>
<sequence length="2992" mass="333183">MSTDSNSLAREFLTDVNRLCNAVVQRVEAREEEEEETHMAALGQYLVHGRGFLLLTRLNSIIDQALTCREELLTLLLSLLPLVWKIPVQEEKAADFNLPFSADIILTKEKSSSSQRSTQEKVYLEGSAPAGQVSAKVNVFQKSRRQRKTTQRYSVRDARKTQLSTSDSEANSDDKSVAVGKHRRSHLLQRLVTQSPKEGLLTAELDRSSAKEEQVPPAAMALDDSRETIPRQESNTDVLSEPAALSIIRHMSNSPFDLCHVLLSLLEKVCKFDITLNHSSALAASVVPTLTEFLAGFGDCRDLSDGLESQMVSAGWTEEPVALIQRMLFRTVLHLMSVDISTAEIMPESLRKNLTELLRAALKIRTCLEKQPDPFAPRQKKTLQEVQEDFVFPRYRHRALLLPELLEGVLQILICSLQNAASNPFFFSQAMDLVQEFIQHHGFNLFETAVLQMEWLVLREGVPPEASEHLKALINSVMKIMSTVKKVKSEQLHQSMCTRRRHRRCEYSHFMHHHRDLSGLLVSAFKNQVSKNPFEETADGDVYYPERCCCIAVCTHRCLRVLQQASLSSTCVHILSGVQSIGICCCMDPKSVIIPLLHAFKLPALKNFQQHILNILNKLILDQLGGAEIPQKIKKAACNICTVDVDQLAKLEETLQGDSSAAEPSSGLSSPSYRCQGILPSSGAEDLLWKWDALAAYQNFVFEEDRLQSVQIANHICSLIQKGNVVVQWKLYNYIFNPVLQRGVRLAHHCQQLGITSAQTHVCSRHHQCLPQEVLQIYLKTLPTLLKSRVIRDLFLNCNGVNQIIELNYLDGIRNHSLKAFETLIISLGEQQQGSSTPAVDGMDTEQESSSFSVAALRDQHAYSDSQSLSKFYARLKDTYPKKQKSVTQDVHISTINLFLCVAFLCVSKEAECERESANESEDTSGYDSTASEPLQCVLPCLSVQSLVLPSPEQMHRAADIWAMCRWIYMLSPIFQKQFYRLGGFRVCHTLIFMIIQKLFTSSAEEQGKKEGAINVGENQDSSRTSQSEVPGKEDSLCLTVKGDPAPSELGGLKTSAGGLGELESQHLSSVNVGQISAAQAAPEEAKVFTPGGSGTSLHSIRLLEALLAICLHGTRASQQKMELEPAHQNLSVENILLEMKDRLSQSKVVETELAKPLFDALLRVALGDHAADFEPSDAMTDKSHQSEEELSSQPGDFSEEAEDSQCCSLKLLVEEEGYEADSESNPEDSETRDDGVDLKPEAESFSASSSPNDLLENLTQGEIIYPEICMLELNLLSAGKAKLDVLAHVFESFLKIIRQKEKNVFLLMQQGTVKTLLGGFLNILTQADPDFQACQRVLVDLLISLMSSRTCSEELILLLRVFLEKSPCTEILLLGILKIVESDVTMSPLQYLTFPLLHTPNLSNGVSSQKCAGVLSSKAMGLLRRARISRRRREAGREGFPQQLLSSWHVAPIHLPLLGQNCWPHLAEGFSVSLWFNVECLHEAVSTAEKGKKTKKRNRSLMLRSSSVEGTEDNRPEGAEYTNPGERLLEDGCVHLISLGSKALMIQVWADPPSGSFIFRVCMDSNDDVKAVLLAQVESQENIFLPSKWQHLVLTYLQQPQGKKNIHGKISTWVSGQRKPDVTLDFMLPRKTSLSSDSNKTFCMIGHCSPSQEECLQLAGKWDLGNLLLFSGAKLGSQEAFYLYACGPNHTSIMPCKYGKPVNDYSKYINKEILRCEEIRELFMTNKDVDVGLLIESLSVVYTTYCPAQYTIYEPVIRLKGQMKTQLSQRPFSSKEVHSILLEPHHLKTLRPTECKTVQGILHEIGGTGIFVFLFARVVELSSCEETQALALRVILSLIKCNQQRIRELENCDGLSMIHQVLVKQKCVVGFHMLKTLLEGCCGEDIIHINENGEFKLDAESNAIIQDTKQGVWEGLLAALEALIRADHQQQVFNIKQLLKARVVHHFLLTCQVLQEHKEGQLTSLPREVCRSFVKIIAEVLGSPPDLELLTIIFNFLLAVHPPTNTYVCHNPTNFYFSLHIDGKIFQEKVQSIVYQRRSGSGGRSVTSPGLMVISPSAFTASPPEGSGSGRALPQQAAAPMPRSRSLPAFPTSSPRTWPRKLPGSVGGSIEGLQRVVDSYVASWPEKQSPLGSSETLRRGGEDAFLSSCESAKTVCEAEAALPAQAPVPGVPGTAALPAARVGQKEPGAEPGSEDAGPGDEPCPPRPDHLRGLASFQRSHSTVASLGLAFPSQHGAAALGRWPSLADRSAEDWDNFAFPLRCEPLGRRAAGAHSATEDCLVPICCGLYELLSGVLLILPDAMLEDVMDKLIQADTLLVLVNHPSPAIQRGVIKLLHAYFNRASKEQKDKFLKNRGFSLLANQLYLHRGTQELLECFIEMFSGRRIGLDEDLLLLLQILNSCSKVADMLLDNGLLYVLCNTVAALNGLEKNFWGLYYNATEDYLVPICCGLYELLSGVLLILPDAMLEDVMDKLIQADTLLVLVNHPSPAIQRGVIKLLHAYFNRASKEQKDKFLKNRGFSLLANQLYLHRGTQELLECFIEMFSGRRIGLDEEFDLEDVKNIDLFRSGAVIPCLLFLDMAVALQFRVLQAAMEFIKTTANHDPDSLTDSCQSPSPHHAVLQKRRSIAGPRKFPLAQTDSLLMKMRSVASDELHMMMQRRMSQENPVQATETELAQRLQRLAILAVNRIIYQEFNADITDILSTPENAAQSQTSVSETEISEENIHHEQQPSAVNPFQKEMFTYLVEAFKTSTGSSKTSGPRQQWAKLLGSCKETFRVQLGRLLVHILSPAHPSQERTQIFEIVREPNHQEILRDCLSPSLQHGAKLVLYLSELIHNHREELNDEEQDTAELLMSALKSCGHKCTPPSATTKSDLLKVIKEEQKKYETEEGVNKANWQKTVNNNQQSLFQRLDSKSKDISKIAADITQAVSLSQGIERKKVIQHIRGMYKVDLSASRHWQELVQQLTHDQEAAREGSEGWNLLSADVTFIPE</sequence>
<dbReference type="InterPro" id="IPR050865">
    <property type="entry name" value="BEACH_Domain"/>
</dbReference>
<dbReference type="PANTHER" id="PTHR13743">
    <property type="entry name" value="BEIGE/BEACH-RELATED"/>
    <property type="match status" value="1"/>
</dbReference>
<keyword evidence="4" id="KW-1185">Reference proteome</keyword>
<feature type="region of interest" description="Disordered" evidence="2">
    <location>
        <begin position="1012"/>
        <end position="1037"/>
    </location>
</feature>
<protein>
    <submittedName>
        <fullName evidence="3">Lysosomal-trafficking regulator</fullName>
    </submittedName>
</protein>
<evidence type="ECO:0000313" key="3">
    <source>
        <dbReference type="EMBL" id="KAB1270845.1"/>
    </source>
</evidence>
<gene>
    <name evidence="3" type="ORF">Cadr_000008774</name>
</gene>
<dbReference type="Proteomes" id="UP000299084">
    <property type="component" value="Unassembled WGS sequence"/>
</dbReference>
<name>A0A5N4DIA7_CAMDR</name>
<comment type="caution">
    <text evidence="3">The sequence shown here is derived from an EMBL/GenBank/DDBJ whole genome shotgun (WGS) entry which is preliminary data.</text>
</comment>
<feature type="compositionally biased region" description="Polar residues" evidence="2">
    <location>
        <begin position="2709"/>
        <end position="2718"/>
    </location>
</feature>
<dbReference type="SUPFAM" id="SSF48371">
    <property type="entry name" value="ARM repeat"/>
    <property type="match status" value="1"/>
</dbReference>
<organism evidence="3 4">
    <name type="scientific">Camelus dromedarius</name>
    <name type="common">Dromedary</name>
    <name type="synonym">Arabian camel</name>
    <dbReference type="NCBI Taxonomy" id="9838"/>
    <lineage>
        <taxon>Eukaryota</taxon>
        <taxon>Metazoa</taxon>
        <taxon>Chordata</taxon>
        <taxon>Craniata</taxon>
        <taxon>Vertebrata</taxon>
        <taxon>Euteleostomi</taxon>
        <taxon>Mammalia</taxon>
        <taxon>Eutheria</taxon>
        <taxon>Laurasiatheria</taxon>
        <taxon>Artiodactyla</taxon>
        <taxon>Tylopoda</taxon>
        <taxon>Camelidae</taxon>
        <taxon>Camelus</taxon>
    </lineage>
</organism>
<reference evidence="3 4" key="1">
    <citation type="journal article" date="2019" name="Mol. Ecol. Resour.">
        <title>Improving Illumina assemblies with Hi-C and long reads: an example with the North African dromedary.</title>
        <authorList>
            <person name="Elbers J.P."/>
            <person name="Rogers M.F."/>
            <person name="Perelman P.L."/>
            <person name="Proskuryakova A.A."/>
            <person name="Serdyukova N.A."/>
            <person name="Johnson W.E."/>
            <person name="Horin P."/>
            <person name="Corander J."/>
            <person name="Murphy D."/>
            <person name="Burger P.A."/>
        </authorList>
    </citation>
    <scope>NUCLEOTIDE SEQUENCE [LARGE SCALE GENOMIC DNA]</scope>
    <source>
        <strain evidence="3">Drom800</strain>
        <tissue evidence="3">Blood</tissue>
    </source>
</reference>
<evidence type="ECO:0000313" key="4">
    <source>
        <dbReference type="Proteomes" id="UP000299084"/>
    </source>
</evidence>
<feature type="region of interest" description="Disordered" evidence="2">
    <location>
        <begin position="2709"/>
        <end position="2733"/>
    </location>
</feature>
<evidence type="ECO:0000256" key="1">
    <source>
        <dbReference type="ARBA" id="ARBA00022574"/>
    </source>
</evidence>
<accession>A0A5N4DIA7</accession>
<dbReference type="PANTHER" id="PTHR13743:SF86">
    <property type="entry name" value="LYSOSOMAL-TRAFFICKING REGULATOR"/>
    <property type="match status" value="1"/>
</dbReference>
<dbReference type="STRING" id="9838.ENSCDRP00005011057"/>
<keyword evidence="1" id="KW-0853">WD repeat</keyword>
<feature type="region of interest" description="Disordered" evidence="2">
    <location>
        <begin position="1218"/>
        <end position="1238"/>
    </location>
</feature>
<feature type="region of interest" description="Disordered" evidence="2">
    <location>
        <begin position="142"/>
        <end position="180"/>
    </location>
</feature>
<feature type="compositionally biased region" description="Polar residues" evidence="2">
    <location>
        <begin position="1017"/>
        <end position="1029"/>
    </location>
</feature>
<evidence type="ECO:0000256" key="2">
    <source>
        <dbReference type="SAM" id="MobiDB-lite"/>
    </source>
</evidence>
<feature type="region of interest" description="Disordered" evidence="2">
    <location>
        <begin position="1174"/>
        <end position="1201"/>
    </location>
</feature>
<feature type="region of interest" description="Disordered" evidence="2">
    <location>
        <begin position="2181"/>
        <end position="2213"/>
    </location>
</feature>
<dbReference type="EMBL" id="JWIN03000011">
    <property type="protein sequence ID" value="KAB1270845.1"/>
    <property type="molecule type" value="Genomic_DNA"/>
</dbReference>
<feature type="region of interest" description="Disordered" evidence="2">
    <location>
        <begin position="2058"/>
        <end position="2107"/>
    </location>
</feature>
<dbReference type="InterPro" id="IPR016024">
    <property type="entry name" value="ARM-type_fold"/>
</dbReference>
<proteinExistence type="predicted"/>
<feature type="compositionally biased region" description="Acidic residues" evidence="2">
    <location>
        <begin position="1218"/>
        <end position="1232"/>
    </location>
</feature>